<feature type="chain" id="PRO_5014872510" description="LPXTG cell wall anchor domain-containing protein" evidence="2">
    <location>
        <begin position="23"/>
        <end position="188"/>
    </location>
</feature>
<gene>
    <name evidence="3" type="ORF">C0039_07645</name>
</gene>
<dbReference type="EMBL" id="PKUS01000007">
    <property type="protein sequence ID" value="PLW69395.1"/>
    <property type="molecule type" value="Genomic_DNA"/>
</dbReference>
<keyword evidence="1" id="KW-0472">Membrane</keyword>
<sequence length="188" mass="20118">MQKKMALAVGMALSLSAGSLMAQDKAESATVTCADLNWAAEVLAANPDIAESCQAVFEKAGKLYAKTTVEVVRVRGNRMTFRPLHTDGTMGDSRSVQLDSAWRAEIGGRSYRASDLMRGQQLNVYIPEDRFAMAIHDADGPDEADLIVIEEEVVEMPTTASPLFLIGAAGGALLALGGILTGIRRRFS</sequence>
<feature type="signal peptide" evidence="2">
    <location>
        <begin position="1"/>
        <end position="22"/>
    </location>
</feature>
<dbReference type="Proteomes" id="UP000235005">
    <property type="component" value="Unassembled WGS sequence"/>
</dbReference>
<feature type="transmembrane region" description="Helical" evidence="1">
    <location>
        <begin position="163"/>
        <end position="183"/>
    </location>
</feature>
<organism evidence="3 4">
    <name type="scientific">Pseudohalioglobus lutimaris</name>
    <dbReference type="NCBI Taxonomy" id="1737061"/>
    <lineage>
        <taxon>Bacteria</taxon>
        <taxon>Pseudomonadati</taxon>
        <taxon>Pseudomonadota</taxon>
        <taxon>Gammaproteobacteria</taxon>
        <taxon>Cellvibrionales</taxon>
        <taxon>Halieaceae</taxon>
        <taxon>Pseudohalioglobus</taxon>
    </lineage>
</organism>
<keyword evidence="2" id="KW-0732">Signal</keyword>
<evidence type="ECO:0000313" key="4">
    <source>
        <dbReference type="Proteomes" id="UP000235005"/>
    </source>
</evidence>
<reference evidence="3 4" key="1">
    <citation type="submission" date="2018-01" db="EMBL/GenBank/DDBJ databases">
        <title>The draft genome sequence of Halioglobus lutimaris HF004.</title>
        <authorList>
            <person name="Du Z.-J."/>
            <person name="Shi M.-J."/>
        </authorList>
    </citation>
    <scope>NUCLEOTIDE SEQUENCE [LARGE SCALE GENOMIC DNA]</scope>
    <source>
        <strain evidence="3 4">HF004</strain>
    </source>
</reference>
<evidence type="ECO:0000313" key="3">
    <source>
        <dbReference type="EMBL" id="PLW69395.1"/>
    </source>
</evidence>
<proteinExistence type="predicted"/>
<evidence type="ECO:0000256" key="2">
    <source>
        <dbReference type="SAM" id="SignalP"/>
    </source>
</evidence>
<evidence type="ECO:0008006" key="5">
    <source>
        <dbReference type="Google" id="ProtNLM"/>
    </source>
</evidence>
<comment type="caution">
    <text evidence="3">The sequence shown here is derived from an EMBL/GenBank/DDBJ whole genome shotgun (WGS) entry which is preliminary data.</text>
</comment>
<keyword evidence="1" id="KW-1133">Transmembrane helix</keyword>
<keyword evidence="1" id="KW-0812">Transmembrane</keyword>
<accession>A0A2N5X4I5</accession>
<keyword evidence="4" id="KW-1185">Reference proteome</keyword>
<dbReference type="RefSeq" id="WP_101517746.1">
    <property type="nucleotide sequence ID" value="NZ_PKUS01000007.1"/>
</dbReference>
<evidence type="ECO:0000256" key="1">
    <source>
        <dbReference type="SAM" id="Phobius"/>
    </source>
</evidence>
<protein>
    <recommendedName>
        <fullName evidence="5">LPXTG cell wall anchor domain-containing protein</fullName>
    </recommendedName>
</protein>
<name>A0A2N5X4I5_9GAMM</name>
<dbReference type="AlphaFoldDB" id="A0A2N5X4I5"/>
<dbReference type="OrthoDB" id="5736640at2"/>